<dbReference type="InterPro" id="IPR010127">
    <property type="entry name" value="Phasin_subfam-1"/>
</dbReference>
<name>A0ABZ0WJ88_9BURK</name>
<proteinExistence type="predicted"/>
<dbReference type="Proteomes" id="UP001325479">
    <property type="component" value="Chromosome"/>
</dbReference>
<evidence type="ECO:0000313" key="3">
    <source>
        <dbReference type="Proteomes" id="UP001325479"/>
    </source>
</evidence>
<dbReference type="NCBIfam" id="TIGR01841">
    <property type="entry name" value="phasin"/>
    <property type="match status" value="1"/>
</dbReference>
<gene>
    <name evidence="2" type="primary">phaP</name>
    <name evidence="2" type="ORF">U0042_25490</name>
</gene>
<reference evidence="2 3" key="1">
    <citation type="submission" date="2023-12" db="EMBL/GenBank/DDBJ databases">
        <title>Genome sequencing and assembly of bacterial species from a model synthetic community.</title>
        <authorList>
            <person name="Hogle S.L."/>
        </authorList>
    </citation>
    <scope>NUCLEOTIDE SEQUENCE [LARGE SCALE GENOMIC DNA]</scope>
    <source>
        <strain evidence="2 3">HAMBI 2494</strain>
    </source>
</reference>
<dbReference type="RefSeq" id="WP_114814301.1">
    <property type="nucleotide sequence ID" value="NZ_CP139965.1"/>
</dbReference>
<accession>A0ABZ0WJ88</accession>
<protein>
    <submittedName>
        <fullName evidence="2">TIGR01841 family phasin</fullName>
    </submittedName>
</protein>
<sequence length="190" mass="19874">MALPGQDQIVTAQKANADAFFAFANALFEGAEKLASLNLQAAKSNLADAQGNALKAVECSANPQEWIALQAALVAPLTEKAMTYGRHVFDIASATQASLAQIAEAQYERYNGRFQAFVEEAGKSAPAGSEAAIAAWKSAIGTTSTLYDTLQKASKQAMQVTESNLEALTTAASKAARRSAEQAAASTAKR</sequence>
<dbReference type="EMBL" id="CP139965">
    <property type="protein sequence ID" value="WQD77371.1"/>
    <property type="molecule type" value="Genomic_DNA"/>
</dbReference>
<dbReference type="Pfam" id="PF09361">
    <property type="entry name" value="Phasin_2"/>
    <property type="match status" value="1"/>
</dbReference>
<organism evidence="2 3">
    <name type="scientific">Paraburkholderia kururiensis</name>
    <dbReference type="NCBI Taxonomy" id="984307"/>
    <lineage>
        <taxon>Bacteria</taxon>
        <taxon>Pseudomonadati</taxon>
        <taxon>Pseudomonadota</taxon>
        <taxon>Betaproteobacteria</taxon>
        <taxon>Burkholderiales</taxon>
        <taxon>Burkholderiaceae</taxon>
        <taxon>Paraburkholderia</taxon>
    </lineage>
</organism>
<dbReference type="InterPro" id="IPR018968">
    <property type="entry name" value="Phasin"/>
</dbReference>
<evidence type="ECO:0000313" key="2">
    <source>
        <dbReference type="EMBL" id="WQD77371.1"/>
    </source>
</evidence>
<feature type="domain" description="Phasin" evidence="1">
    <location>
        <begin position="8"/>
        <end position="107"/>
    </location>
</feature>
<keyword evidence="3" id="KW-1185">Reference proteome</keyword>
<evidence type="ECO:0000259" key="1">
    <source>
        <dbReference type="Pfam" id="PF09361"/>
    </source>
</evidence>